<keyword evidence="2" id="KW-0472">Membrane</keyword>
<accession>A0A5M3M8J7</accession>
<feature type="transmembrane region" description="Helical" evidence="2">
    <location>
        <begin position="35"/>
        <end position="61"/>
    </location>
</feature>
<dbReference type="GeneID" id="19204177"/>
<dbReference type="RefSeq" id="XP_007775049.1">
    <property type="nucleotide sequence ID" value="XM_007776859.1"/>
</dbReference>
<evidence type="ECO:0000313" key="4">
    <source>
        <dbReference type="EMBL" id="EIW75001.1"/>
    </source>
</evidence>
<dbReference type="EMBL" id="JH711590">
    <property type="protein sequence ID" value="EIW75001.1"/>
    <property type="molecule type" value="Genomic_DNA"/>
</dbReference>
<comment type="caution">
    <text evidence="4">The sequence shown here is derived from an EMBL/GenBank/DDBJ whole genome shotgun (WGS) entry which is preliminary data.</text>
</comment>
<feature type="transmembrane region" description="Helical" evidence="2">
    <location>
        <begin position="116"/>
        <end position="136"/>
    </location>
</feature>
<dbReference type="Pfam" id="PF20152">
    <property type="entry name" value="DUF6534"/>
    <property type="match status" value="1"/>
</dbReference>
<evidence type="ECO:0000256" key="2">
    <source>
        <dbReference type="SAM" id="Phobius"/>
    </source>
</evidence>
<feature type="region of interest" description="Disordered" evidence="1">
    <location>
        <begin position="449"/>
        <end position="543"/>
    </location>
</feature>
<feature type="transmembrane region" description="Helical" evidence="2">
    <location>
        <begin position="242"/>
        <end position="265"/>
    </location>
</feature>
<feature type="region of interest" description="Disordered" evidence="1">
    <location>
        <begin position="1"/>
        <end position="20"/>
    </location>
</feature>
<dbReference type="InterPro" id="IPR045339">
    <property type="entry name" value="DUF6534"/>
</dbReference>
<dbReference type="AlphaFoldDB" id="A0A5M3M8J7"/>
<keyword evidence="2" id="KW-1133">Transmembrane helix</keyword>
<dbReference type="Proteomes" id="UP000053558">
    <property type="component" value="Unassembled WGS sequence"/>
</dbReference>
<feature type="domain" description="DUF6534" evidence="3">
    <location>
        <begin position="195"/>
        <end position="295"/>
    </location>
</feature>
<keyword evidence="5" id="KW-1185">Reference proteome</keyword>
<evidence type="ECO:0000259" key="3">
    <source>
        <dbReference type="Pfam" id="PF20152"/>
    </source>
</evidence>
<evidence type="ECO:0000256" key="1">
    <source>
        <dbReference type="SAM" id="MobiDB-lite"/>
    </source>
</evidence>
<dbReference type="PANTHER" id="PTHR40465">
    <property type="entry name" value="CHROMOSOME 1, WHOLE GENOME SHOTGUN SEQUENCE"/>
    <property type="match status" value="1"/>
</dbReference>
<feature type="transmembrane region" description="Helical" evidence="2">
    <location>
        <begin position="73"/>
        <end position="96"/>
    </location>
</feature>
<protein>
    <recommendedName>
        <fullName evidence="3">DUF6534 domain-containing protein</fullName>
    </recommendedName>
</protein>
<keyword evidence="2" id="KW-0812">Transmembrane</keyword>
<feature type="transmembrane region" description="Helical" evidence="2">
    <location>
        <begin position="368"/>
        <end position="387"/>
    </location>
</feature>
<dbReference type="OrthoDB" id="2974599at2759"/>
<evidence type="ECO:0000313" key="5">
    <source>
        <dbReference type="Proteomes" id="UP000053558"/>
    </source>
</evidence>
<reference evidence="5" key="1">
    <citation type="journal article" date="2012" name="Science">
        <title>The Paleozoic origin of enzymatic lignin decomposition reconstructed from 31 fungal genomes.</title>
        <authorList>
            <person name="Floudas D."/>
            <person name="Binder M."/>
            <person name="Riley R."/>
            <person name="Barry K."/>
            <person name="Blanchette R.A."/>
            <person name="Henrissat B."/>
            <person name="Martinez A.T."/>
            <person name="Otillar R."/>
            <person name="Spatafora J.W."/>
            <person name="Yadav J.S."/>
            <person name="Aerts A."/>
            <person name="Benoit I."/>
            <person name="Boyd A."/>
            <person name="Carlson A."/>
            <person name="Copeland A."/>
            <person name="Coutinho P.M."/>
            <person name="de Vries R.P."/>
            <person name="Ferreira P."/>
            <person name="Findley K."/>
            <person name="Foster B."/>
            <person name="Gaskell J."/>
            <person name="Glotzer D."/>
            <person name="Gorecki P."/>
            <person name="Heitman J."/>
            <person name="Hesse C."/>
            <person name="Hori C."/>
            <person name="Igarashi K."/>
            <person name="Jurgens J.A."/>
            <person name="Kallen N."/>
            <person name="Kersten P."/>
            <person name="Kohler A."/>
            <person name="Kuees U."/>
            <person name="Kumar T.K.A."/>
            <person name="Kuo A."/>
            <person name="LaButti K."/>
            <person name="Larrondo L.F."/>
            <person name="Lindquist E."/>
            <person name="Ling A."/>
            <person name="Lombard V."/>
            <person name="Lucas S."/>
            <person name="Lundell T."/>
            <person name="Martin R."/>
            <person name="McLaughlin D.J."/>
            <person name="Morgenstern I."/>
            <person name="Morin E."/>
            <person name="Murat C."/>
            <person name="Nagy L.G."/>
            <person name="Nolan M."/>
            <person name="Ohm R.A."/>
            <person name="Patyshakuliyeva A."/>
            <person name="Rokas A."/>
            <person name="Ruiz-Duenas F.J."/>
            <person name="Sabat G."/>
            <person name="Salamov A."/>
            <person name="Samejima M."/>
            <person name="Schmutz J."/>
            <person name="Slot J.C."/>
            <person name="St John F."/>
            <person name="Stenlid J."/>
            <person name="Sun H."/>
            <person name="Sun S."/>
            <person name="Syed K."/>
            <person name="Tsang A."/>
            <person name="Wiebenga A."/>
            <person name="Young D."/>
            <person name="Pisabarro A."/>
            <person name="Eastwood D.C."/>
            <person name="Martin F."/>
            <person name="Cullen D."/>
            <person name="Grigoriev I.V."/>
            <person name="Hibbett D.S."/>
        </authorList>
    </citation>
    <scope>NUCLEOTIDE SEQUENCE [LARGE SCALE GENOMIC DNA]</scope>
    <source>
        <strain evidence="5">RWD-64-598 SS2</strain>
    </source>
</reference>
<organism evidence="4 5">
    <name type="scientific">Coniophora puteana (strain RWD-64-598)</name>
    <name type="common">Brown rot fungus</name>
    <dbReference type="NCBI Taxonomy" id="741705"/>
    <lineage>
        <taxon>Eukaryota</taxon>
        <taxon>Fungi</taxon>
        <taxon>Dikarya</taxon>
        <taxon>Basidiomycota</taxon>
        <taxon>Agaricomycotina</taxon>
        <taxon>Agaricomycetes</taxon>
        <taxon>Agaricomycetidae</taxon>
        <taxon>Boletales</taxon>
        <taxon>Coniophorineae</taxon>
        <taxon>Coniophoraceae</taxon>
        <taxon>Coniophora</taxon>
    </lineage>
</organism>
<feature type="transmembrane region" description="Helical" evidence="2">
    <location>
        <begin position="143"/>
        <end position="163"/>
    </location>
</feature>
<sequence length="543" mass="60013">MSSSSLSPSPSQGSVPPQVPPDSPVSVMLFNAAEIIGPIEIGVIVSMLLYGCALIQAYVYFSKFKSDPLFFKLVVFGTLALELGHGACVSSLLWTATISTYGHPQSLAVFPYSADVTIIITILVQLLVQGFFIYRLAKLCKTWYLPVLCVALCIGGHGVGFYVSARAVAMTSLAEFRSTQKVAILLSLILDGVRDVAVTAGLVFYLWQMRRQSWGRSTRFPGERFDSVRPEFHRTVNTLDLIVLWTVETGLITTVCDALVVVFFLVKGDTFIWVGIYIVLGNIYANSLLAALNSRLLFRSDSYQGRSYELEQVDRPTTQRSMVVVHRVTQQHYDTEKMGPAYVRRSDLFSVGDDTGDDGNDKNVFQHVYFIIAIGLALLLFAARVWVLRRRNRPLTEFFAVTSGPYSAPRAAPYSPDYVYSSYRSPQGDSLTPIPQAYMPRRARVRAADIDEGGRRLGGPDIDDVDWDGKDVLPPYDNKGRPPVYIETVPSPAAPPPPVGEHPHSRPGDPVEDQERDAQSGSNRELPVMEEDSHPSTQPSSTS</sequence>
<name>A0A5M3M8J7_CONPW</name>
<dbReference type="PANTHER" id="PTHR40465:SF1">
    <property type="entry name" value="DUF6534 DOMAIN-CONTAINING PROTEIN"/>
    <property type="match status" value="1"/>
</dbReference>
<proteinExistence type="predicted"/>
<dbReference type="KEGG" id="cput:CONPUDRAFT_159761"/>
<feature type="compositionally biased region" description="Low complexity" evidence="1">
    <location>
        <begin position="1"/>
        <end position="16"/>
    </location>
</feature>
<gene>
    <name evidence="4" type="ORF">CONPUDRAFT_159761</name>
</gene>
<feature type="transmembrane region" description="Helical" evidence="2">
    <location>
        <begin position="271"/>
        <end position="292"/>
    </location>
</feature>